<evidence type="ECO:0000313" key="2">
    <source>
        <dbReference type="Proteomes" id="UP000887560"/>
    </source>
</evidence>
<dbReference type="WBParaSite" id="scf7180000420691.g5624">
    <property type="protein sequence ID" value="scf7180000420691.g5624"/>
    <property type="gene ID" value="scf7180000420691.g5624"/>
</dbReference>
<sequence length="456" mass="52502">MKEEEDKQQNNSSSPATFVLLDTNIASTSKIINTKIDVGPNVSSNFGENKNSFDNENEQNLKECGHKPIQNGVLNEIVQFAEENEKILQEENKVDDKEETNNDGTKIEDAATIDDQNCFKTPALPCNKKSRPLINNNINIKKRCKLDVLNKNQQLKILQNKEISSIKYTNEELIREYVSIGKHSFVCPRSQQALAKKYPGLNLRKKCVNYCDISSSSCAKINNNKQNAIDMEIVIDEFSLLLFHSMDDFLLLKKHEDCLKQMEEDKKRKRRYEEAVRAGKIKKMGRKRKKENSEQRKLARLERKERRKREKEENRQRKNANKLIISTTPTNENLPNIMSSISTNAASTPMPFANNNDCMDDDNDEENNGVNKTIPLTVVNNNNNNNKKEISSSSLLNNTSKITSRREQQRIEREAKKIEKERCREEKKRLKMEKKAALAAEKIAARQQKKVGEIIE</sequence>
<protein>
    <submittedName>
        <fullName evidence="3">Uncharacterized protein</fullName>
    </submittedName>
</protein>
<dbReference type="Proteomes" id="UP000887560">
    <property type="component" value="Unplaced"/>
</dbReference>
<name>A0A915NT58_9BILA</name>
<feature type="compositionally biased region" description="Basic and acidic residues" evidence="1">
    <location>
        <begin position="291"/>
        <end position="316"/>
    </location>
</feature>
<feature type="region of interest" description="Disordered" evidence="1">
    <location>
        <begin position="375"/>
        <end position="415"/>
    </location>
</feature>
<feature type="region of interest" description="Disordered" evidence="1">
    <location>
        <begin position="263"/>
        <end position="324"/>
    </location>
</feature>
<feature type="compositionally biased region" description="Basic and acidic residues" evidence="1">
    <location>
        <begin position="404"/>
        <end position="415"/>
    </location>
</feature>
<accession>A0A915NT58</accession>
<reference evidence="3" key="1">
    <citation type="submission" date="2022-11" db="UniProtKB">
        <authorList>
            <consortium name="WormBaseParasite"/>
        </authorList>
    </citation>
    <scope>IDENTIFICATION</scope>
</reference>
<evidence type="ECO:0000256" key="1">
    <source>
        <dbReference type="SAM" id="MobiDB-lite"/>
    </source>
</evidence>
<feature type="compositionally biased region" description="Low complexity" evidence="1">
    <location>
        <begin position="380"/>
        <end position="398"/>
    </location>
</feature>
<feature type="compositionally biased region" description="Basic and acidic residues" evidence="1">
    <location>
        <begin position="263"/>
        <end position="277"/>
    </location>
</feature>
<proteinExistence type="predicted"/>
<dbReference type="AlphaFoldDB" id="A0A915NT58"/>
<feature type="compositionally biased region" description="Basic residues" evidence="1">
    <location>
        <begin position="279"/>
        <end position="290"/>
    </location>
</feature>
<keyword evidence="2" id="KW-1185">Reference proteome</keyword>
<evidence type="ECO:0000313" key="3">
    <source>
        <dbReference type="WBParaSite" id="scf7180000420691.g5624"/>
    </source>
</evidence>
<organism evidence="2 3">
    <name type="scientific">Meloidogyne floridensis</name>
    <dbReference type="NCBI Taxonomy" id="298350"/>
    <lineage>
        <taxon>Eukaryota</taxon>
        <taxon>Metazoa</taxon>
        <taxon>Ecdysozoa</taxon>
        <taxon>Nematoda</taxon>
        <taxon>Chromadorea</taxon>
        <taxon>Rhabditida</taxon>
        <taxon>Tylenchina</taxon>
        <taxon>Tylenchomorpha</taxon>
        <taxon>Tylenchoidea</taxon>
        <taxon>Meloidogynidae</taxon>
        <taxon>Meloidogyninae</taxon>
        <taxon>Meloidogyne</taxon>
    </lineage>
</organism>